<keyword evidence="4" id="KW-1185">Reference proteome</keyword>
<evidence type="ECO:0000313" key="4">
    <source>
        <dbReference type="Proteomes" id="UP000198211"/>
    </source>
</evidence>
<dbReference type="InterPro" id="IPR005162">
    <property type="entry name" value="Retrotrans_gag_dom"/>
</dbReference>
<evidence type="ECO:0000259" key="2">
    <source>
        <dbReference type="Pfam" id="PF03732"/>
    </source>
</evidence>
<dbReference type="EMBL" id="NBNE01013537">
    <property type="protein sequence ID" value="OWY95013.1"/>
    <property type="molecule type" value="Genomic_DNA"/>
</dbReference>
<comment type="caution">
    <text evidence="3">The sequence shown here is derived from an EMBL/GenBank/DDBJ whole genome shotgun (WGS) entry which is preliminary data.</text>
</comment>
<feature type="domain" description="Retrotransposon gag" evidence="2">
    <location>
        <begin position="58"/>
        <end position="134"/>
    </location>
</feature>
<dbReference type="AlphaFoldDB" id="A0A225UPT3"/>
<evidence type="ECO:0000256" key="1">
    <source>
        <dbReference type="SAM" id="MobiDB-lite"/>
    </source>
</evidence>
<reference evidence="4" key="1">
    <citation type="submission" date="2017-03" db="EMBL/GenBank/DDBJ databases">
        <title>Phytopthora megakarya and P. palmivora, two closely related causual agents of cacao black pod achieved similar genome size and gene model numbers by different mechanisms.</title>
        <authorList>
            <person name="Ali S."/>
            <person name="Shao J."/>
            <person name="Larry D.J."/>
            <person name="Kronmiller B."/>
            <person name="Shen D."/>
            <person name="Strem M.D."/>
            <person name="Melnick R.L."/>
            <person name="Guiltinan M.J."/>
            <person name="Tyler B.M."/>
            <person name="Meinhardt L.W."/>
            <person name="Bailey B.A."/>
        </authorList>
    </citation>
    <scope>NUCLEOTIDE SEQUENCE [LARGE SCALE GENOMIC DNA]</scope>
    <source>
        <strain evidence="4">zdho120</strain>
    </source>
</reference>
<protein>
    <submittedName>
        <fullName evidence="3">Gag Polyprotein</fullName>
    </submittedName>
</protein>
<organism evidence="3 4">
    <name type="scientific">Phytophthora megakarya</name>
    <dbReference type="NCBI Taxonomy" id="4795"/>
    <lineage>
        <taxon>Eukaryota</taxon>
        <taxon>Sar</taxon>
        <taxon>Stramenopiles</taxon>
        <taxon>Oomycota</taxon>
        <taxon>Peronosporomycetes</taxon>
        <taxon>Peronosporales</taxon>
        <taxon>Peronosporaceae</taxon>
        <taxon>Phytophthora</taxon>
    </lineage>
</organism>
<name>A0A225UPT3_9STRA</name>
<gene>
    <name evidence="3" type="ORF">PHMEG_00035101</name>
</gene>
<evidence type="ECO:0000313" key="3">
    <source>
        <dbReference type="EMBL" id="OWY95013.1"/>
    </source>
</evidence>
<accession>A0A225UPT3</accession>
<feature type="region of interest" description="Disordered" evidence="1">
    <location>
        <begin position="172"/>
        <end position="191"/>
    </location>
</feature>
<proteinExistence type="predicted"/>
<dbReference type="OrthoDB" id="154361at2759"/>
<dbReference type="Proteomes" id="UP000198211">
    <property type="component" value="Unassembled WGS sequence"/>
</dbReference>
<dbReference type="Pfam" id="PF03732">
    <property type="entry name" value="Retrotrans_gag"/>
    <property type="match status" value="1"/>
</dbReference>
<feature type="non-terminal residue" evidence="3">
    <location>
        <position position="256"/>
    </location>
</feature>
<dbReference type="STRING" id="4795.A0A225UPT3"/>
<sequence>MVRVKSFEGKEGENLMLWIREVEMAMSSVLLQTEQQRVVLRSLSSVGERMSGLSRASSVDGTFPTWDELKEKLSVVFLPPNHVFRVRSRILVCRQDKKNLLNFVQGLRTLIAGMFADPLPEAVTTTVFMDGLRTSVARTEVFRSRPGSFEEAVAVALNAEYNFKSAHASWIAPSASTPEGPEPMDLSSTEEQVAALHAEEEDETQSVGDVVFIGRGVQRTAPRDCSEQLYTLFNGVTGEVDGNINLDTLPSCNALL</sequence>